<organism evidence="2 3">
    <name type="scientific">Oryza rufipogon</name>
    <name type="common">Brownbeard rice</name>
    <name type="synonym">Asian wild rice</name>
    <dbReference type="NCBI Taxonomy" id="4529"/>
    <lineage>
        <taxon>Eukaryota</taxon>
        <taxon>Viridiplantae</taxon>
        <taxon>Streptophyta</taxon>
        <taxon>Embryophyta</taxon>
        <taxon>Tracheophyta</taxon>
        <taxon>Spermatophyta</taxon>
        <taxon>Magnoliopsida</taxon>
        <taxon>Liliopsida</taxon>
        <taxon>Poales</taxon>
        <taxon>Poaceae</taxon>
        <taxon>BOP clade</taxon>
        <taxon>Oryzoideae</taxon>
        <taxon>Oryzeae</taxon>
        <taxon>Oryzinae</taxon>
        <taxon>Oryza</taxon>
    </lineage>
</organism>
<feature type="compositionally biased region" description="Basic and acidic residues" evidence="1">
    <location>
        <begin position="1"/>
        <end position="15"/>
    </location>
</feature>
<dbReference type="OMA" id="LPHQRIK"/>
<dbReference type="EnsemblPlants" id="ORUFI08G04000.1">
    <property type="protein sequence ID" value="ORUFI08G04000.1"/>
    <property type="gene ID" value="ORUFI08G04000"/>
</dbReference>
<protein>
    <submittedName>
        <fullName evidence="2">Uncharacterized protein</fullName>
    </submittedName>
</protein>
<name>A0A0E0QEM0_ORYRU</name>
<dbReference type="HOGENOM" id="CLU_2642431_0_0_1"/>
<dbReference type="Gramene" id="ORUFI08G04000.1">
    <property type="protein sequence ID" value="ORUFI08G04000.1"/>
    <property type="gene ID" value="ORUFI08G04000"/>
</dbReference>
<reference evidence="3" key="1">
    <citation type="submission" date="2013-06" db="EMBL/GenBank/DDBJ databases">
        <authorList>
            <person name="Zhao Q."/>
        </authorList>
    </citation>
    <scope>NUCLEOTIDE SEQUENCE</scope>
    <source>
        <strain evidence="3">cv. W1943</strain>
    </source>
</reference>
<evidence type="ECO:0000313" key="2">
    <source>
        <dbReference type="EnsemblPlants" id="ORUFI08G04000.1"/>
    </source>
</evidence>
<feature type="region of interest" description="Disordered" evidence="1">
    <location>
        <begin position="1"/>
        <end position="40"/>
    </location>
</feature>
<sequence length="77" mass="8911">MENENEHEHEQRRPQPSESTRCRRLTAAGGGRARERRNGDGGRVVAILLKILNCIYFHLPHQRIKNGPKKTYGEGRY</sequence>
<keyword evidence="3" id="KW-1185">Reference proteome</keyword>
<proteinExistence type="predicted"/>
<accession>A0A0E0QEM0</accession>
<dbReference type="AlphaFoldDB" id="A0A0E0QEM0"/>
<evidence type="ECO:0000256" key="1">
    <source>
        <dbReference type="SAM" id="MobiDB-lite"/>
    </source>
</evidence>
<reference evidence="2" key="2">
    <citation type="submission" date="2015-06" db="UniProtKB">
        <authorList>
            <consortium name="EnsemblPlants"/>
        </authorList>
    </citation>
    <scope>IDENTIFICATION</scope>
</reference>
<evidence type="ECO:0000313" key="3">
    <source>
        <dbReference type="Proteomes" id="UP000008022"/>
    </source>
</evidence>
<dbReference type="Proteomes" id="UP000008022">
    <property type="component" value="Unassembled WGS sequence"/>
</dbReference>